<dbReference type="GO" id="GO:0003676">
    <property type="term" value="F:nucleic acid binding"/>
    <property type="evidence" value="ECO:0007669"/>
    <property type="project" value="InterPro"/>
</dbReference>
<dbReference type="SMART" id="SM00343">
    <property type="entry name" value="ZnF_C2HC"/>
    <property type="match status" value="2"/>
</dbReference>
<proteinExistence type="predicted"/>
<dbReference type="PANTHER" id="PTHR47103">
    <property type="entry name" value="DNA-BINDING PROTEIN"/>
    <property type="match status" value="1"/>
</dbReference>
<evidence type="ECO:0000313" key="5">
    <source>
        <dbReference type="Proteomes" id="UP000694844"/>
    </source>
</evidence>
<dbReference type="GO" id="GO:0008270">
    <property type="term" value="F:zinc ion binding"/>
    <property type="evidence" value="ECO:0007669"/>
    <property type="project" value="UniProtKB-KW"/>
</dbReference>
<keyword evidence="1" id="KW-0479">Metal-binding</keyword>
<keyword evidence="2" id="KW-0175">Coiled coil</keyword>
<keyword evidence="1" id="KW-0862">Zinc</keyword>
<feature type="region of interest" description="Disordered" evidence="3">
    <location>
        <begin position="228"/>
        <end position="287"/>
    </location>
</feature>
<protein>
    <submittedName>
        <fullName evidence="6">Uncharacterized protein LOC111113993</fullName>
    </submittedName>
</protein>
<gene>
    <name evidence="6" type="primary">LOC111113993</name>
</gene>
<evidence type="ECO:0000256" key="3">
    <source>
        <dbReference type="SAM" id="MobiDB-lite"/>
    </source>
</evidence>
<reference evidence="6" key="1">
    <citation type="submission" date="2025-08" db="UniProtKB">
        <authorList>
            <consortium name="RefSeq"/>
        </authorList>
    </citation>
    <scope>IDENTIFICATION</scope>
    <source>
        <tissue evidence="6">Whole sample</tissue>
    </source>
</reference>
<feature type="coiled-coil region" evidence="2">
    <location>
        <begin position="113"/>
        <end position="143"/>
    </location>
</feature>
<feature type="region of interest" description="Disordered" evidence="3">
    <location>
        <begin position="188"/>
        <end position="210"/>
    </location>
</feature>
<dbReference type="RefSeq" id="XP_022307990.1">
    <property type="nucleotide sequence ID" value="XM_022452282.1"/>
</dbReference>
<evidence type="ECO:0000256" key="1">
    <source>
        <dbReference type="PROSITE-ProRule" id="PRU00047"/>
    </source>
</evidence>
<feature type="domain" description="CCHC-type" evidence="4">
    <location>
        <begin position="150"/>
        <end position="165"/>
    </location>
</feature>
<evidence type="ECO:0000313" key="6">
    <source>
        <dbReference type="RefSeq" id="XP_022307990.1"/>
    </source>
</evidence>
<organism evidence="5 6">
    <name type="scientific">Crassostrea virginica</name>
    <name type="common">Eastern oyster</name>
    <dbReference type="NCBI Taxonomy" id="6565"/>
    <lineage>
        <taxon>Eukaryota</taxon>
        <taxon>Metazoa</taxon>
        <taxon>Spiralia</taxon>
        <taxon>Lophotrochozoa</taxon>
        <taxon>Mollusca</taxon>
        <taxon>Bivalvia</taxon>
        <taxon>Autobranchia</taxon>
        <taxon>Pteriomorphia</taxon>
        <taxon>Ostreida</taxon>
        <taxon>Ostreoidea</taxon>
        <taxon>Ostreidae</taxon>
        <taxon>Crassostrea</taxon>
    </lineage>
</organism>
<dbReference type="SUPFAM" id="SSF57756">
    <property type="entry name" value="Retrovirus zinc finger-like domains"/>
    <property type="match status" value="2"/>
</dbReference>
<evidence type="ECO:0000259" key="4">
    <source>
        <dbReference type="PROSITE" id="PS50158"/>
    </source>
</evidence>
<feature type="compositionally biased region" description="Acidic residues" evidence="3">
    <location>
        <begin position="235"/>
        <end position="247"/>
    </location>
</feature>
<dbReference type="Proteomes" id="UP000694844">
    <property type="component" value="Chromosome 9"/>
</dbReference>
<dbReference type="InterPro" id="IPR036875">
    <property type="entry name" value="Znf_CCHC_sf"/>
</dbReference>
<dbReference type="GeneID" id="111113993"/>
<dbReference type="AlphaFoldDB" id="A0A8B8BXG3"/>
<keyword evidence="5" id="KW-1185">Reference proteome</keyword>
<sequence length="287" mass="33069">MDGIITAMNCMSDQINNHTTLVVNELKDQREKNAKFMEKVDKKLLEMKKDMQKLLKENETDTNGRTKQTLLIMKDQRESTVMLDKKLREMIERMDTWEKSDDSFRHNLTGQVKEENEKIVSAIEALLKKLQEERDQEETAAHEPKKKGVCFICEDPGHYAPDCPNKKEKKAAAPYKGGPSGYYQRGATNTGYQKSPYFQKPRQDGPTIAERKQNSNCYKCGQQGHWVSECPMNDVQDDEFWNEDMENEPPQSPQPIEVPQPAVQQAPQVVPPAPKKRKLSLKKKDQQ</sequence>
<dbReference type="PANTHER" id="PTHR47103:SF5">
    <property type="entry name" value="DNA-BINDING PROTEIN HEXBP-LIKE"/>
    <property type="match status" value="1"/>
</dbReference>
<dbReference type="OrthoDB" id="7920740at2759"/>
<dbReference type="Pfam" id="PF00098">
    <property type="entry name" value="zf-CCHC"/>
    <property type="match status" value="2"/>
</dbReference>
<feature type="compositionally biased region" description="Low complexity" evidence="3">
    <location>
        <begin position="259"/>
        <end position="268"/>
    </location>
</feature>
<dbReference type="Gene3D" id="4.10.60.10">
    <property type="entry name" value="Zinc finger, CCHC-type"/>
    <property type="match status" value="2"/>
</dbReference>
<accession>A0A8B8BXG3</accession>
<dbReference type="PROSITE" id="PS50158">
    <property type="entry name" value="ZF_CCHC"/>
    <property type="match status" value="2"/>
</dbReference>
<evidence type="ECO:0000256" key="2">
    <source>
        <dbReference type="SAM" id="Coils"/>
    </source>
</evidence>
<dbReference type="KEGG" id="cvn:111113993"/>
<name>A0A8B8BXG3_CRAVI</name>
<keyword evidence="1" id="KW-0863">Zinc-finger</keyword>
<feature type="domain" description="CCHC-type" evidence="4">
    <location>
        <begin position="217"/>
        <end position="231"/>
    </location>
</feature>
<dbReference type="InterPro" id="IPR001878">
    <property type="entry name" value="Znf_CCHC"/>
</dbReference>